<dbReference type="PANTHER" id="PTHR34220:SF7">
    <property type="entry name" value="SENSOR HISTIDINE KINASE YPDA"/>
    <property type="match status" value="1"/>
</dbReference>
<reference evidence="3" key="1">
    <citation type="submission" date="2019-08" db="EMBL/GenBank/DDBJ databases">
        <authorList>
            <person name="Kucharzyk K."/>
            <person name="Murdoch R.W."/>
            <person name="Higgins S."/>
            <person name="Loffler F."/>
        </authorList>
    </citation>
    <scope>NUCLEOTIDE SEQUENCE</scope>
</reference>
<feature type="domain" description="Signal transduction histidine kinase internal region" evidence="2">
    <location>
        <begin position="224"/>
        <end position="302"/>
    </location>
</feature>
<dbReference type="InterPro" id="IPR010559">
    <property type="entry name" value="Sig_transdc_His_kin_internal"/>
</dbReference>
<organism evidence="3">
    <name type="scientific">bioreactor metagenome</name>
    <dbReference type="NCBI Taxonomy" id="1076179"/>
    <lineage>
        <taxon>unclassified sequences</taxon>
        <taxon>metagenomes</taxon>
        <taxon>ecological metagenomes</taxon>
    </lineage>
</organism>
<feature type="transmembrane region" description="Helical" evidence="1">
    <location>
        <begin position="106"/>
        <end position="123"/>
    </location>
</feature>
<keyword evidence="1" id="KW-1133">Transmembrane helix</keyword>
<comment type="caution">
    <text evidence="3">The sequence shown here is derived from an EMBL/GenBank/DDBJ whole genome shotgun (WGS) entry which is preliminary data.</text>
</comment>
<keyword evidence="1" id="KW-0472">Membrane</keyword>
<dbReference type="PANTHER" id="PTHR34220">
    <property type="entry name" value="SENSOR HISTIDINE KINASE YPDA"/>
    <property type="match status" value="1"/>
</dbReference>
<evidence type="ECO:0000259" key="2">
    <source>
        <dbReference type="Pfam" id="PF06580"/>
    </source>
</evidence>
<dbReference type="EMBL" id="VSSQ01000160">
    <property type="protein sequence ID" value="MPL82237.1"/>
    <property type="molecule type" value="Genomic_DNA"/>
</dbReference>
<dbReference type="GO" id="GO:0000155">
    <property type="term" value="F:phosphorelay sensor kinase activity"/>
    <property type="evidence" value="ECO:0007669"/>
    <property type="project" value="InterPro"/>
</dbReference>
<feature type="transmembrane region" description="Helical" evidence="1">
    <location>
        <begin position="68"/>
        <end position="86"/>
    </location>
</feature>
<evidence type="ECO:0000256" key="1">
    <source>
        <dbReference type="SAM" id="Phobius"/>
    </source>
</evidence>
<dbReference type="InterPro" id="IPR050640">
    <property type="entry name" value="Bact_2-comp_sensor_kinase"/>
</dbReference>
<feature type="transmembrane region" description="Helical" evidence="1">
    <location>
        <begin position="183"/>
        <end position="203"/>
    </location>
</feature>
<sequence>MEWMTIAPALKGQTHYAGEFSGIFPMYLSGAGHSSDKALKGSYGIDFILLPLKQSNPRRMTGEILRKPLLRISMSVLLSIPLRLMLDLSFGMIYRFYEVFRPWQEYLGAALLTVAMLELVFFLKRRINRHFPWEKSPTRRLALECLIIGFSGLVAIVLLRFMINLLLLKPGFIKFSDEAFTAIYYLLFLVIFPAFLEFAVFLLNRWRTGLAEVERFRKENAEFRFEALRAQINPHFLFNSLNTLSSLVYEDREKAAHFIRHLSDVYRYVLENRNREAITLGEELTFINAFVYLYQLRFDNKLIITVKIEDALMHRLIAPMTLQLLIENAVKHNIVSAKRPLNIDIFAENNLYLNVRNNLQKKPAEAASTAMGLKNIVSRYGFLTHHPVEINESANEFIVKVPLI</sequence>
<dbReference type="AlphaFoldDB" id="A0A644UTD9"/>
<dbReference type="GO" id="GO:0016020">
    <property type="term" value="C:membrane"/>
    <property type="evidence" value="ECO:0007669"/>
    <property type="project" value="InterPro"/>
</dbReference>
<proteinExistence type="predicted"/>
<evidence type="ECO:0000313" key="3">
    <source>
        <dbReference type="EMBL" id="MPL82237.1"/>
    </source>
</evidence>
<feature type="transmembrane region" description="Helical" evidence="1">
    <location>
        <begin position="143"/>
        <end position="163"/>
    </location>
</feature>
<keyword evidence="1" id="KW-0812">Transmembrane</keyword>
<protein>
    <recommendedName>
        <fullName evidence="2">Signal transduction histidine kinase internal region domain-containing protein</fullName>
    </recommendedName>
</protein>
<accession>A0A644UTD9</accession>
<name>A0A644UTD9_9ZZZZ</name>
<dbReference type="Pfam" id="PF06580">
    <property type="entry name" value="His_kinase"/>
    <property type="match status" value="1"/>
</dbReference>
<gene>
    <name evidence="3" type="ORF">SDC9_28172</name>
</gene>